<evidence type="ECO:0000256" key="2">
    <source>
        <dbReference type="ARBA" id="ARBA00023125"/>
    </source>
</evidence>
<dbReference type="Gene3D" id="3.90.75.20">
    <property type="match status" value="1"/>
</dbReference>
<feature type="domain" description="AP2/ERF" evidence="4">
    <location>
        <begin position="68"/>
        <end position="122"/>
    </location>
</feature>
<dbReference type="AlphaFoldDB" id="A0A0F9KPP2"/>
<dbReference type="InterPro" id="IPR003615">
    <property type="entry name" value="HNH_nuc"/>
</dbReference>
<evidence type="ECO:0000313" key="5">
    <source>
        <dbReference type="EMBL" id="KKM76746.1"/>
    </source>
</evidence>
<evidence type="ECO:0000256" key="3">
    <source>
        <dbReference type="ARBA" id="ARBA00023163"/>
    </source>
</evidence>
<dbReference type="EMBL" id="LAZR01008754">
    <property type="protein sequence ID" value="KKM76746.1"/>
    <property type="molecule type" value="Genomic_DNA"/>
</dbReference>
<comment type="caution">
    <text evidence="5">The sequence shown here is derived from an EMBL/GenBank/DDBJ whole genome shotgun (WGS) entry which is preliminary data.</text>
</comment>
<keyword evidence="2" id="KW-0238">DNA-binding</keyword>
<dbReference type="SUPFAM" id="SSF54060">
    <property type="entry name" value="His-Me finger endonucleases"/>
    <property type="match status" value="1"/>
</dbReference>
<sequence length="184" mass="20837">MPDGYAVQASKYGGRRIGRMHNMLLSPPRGMEADHINGNGLDNRRRNLRVVTRAQQCMNRRPQGKSSKYKGVCRYKGRWHARIKINGHETHLGYFKEERYAAAAYNQAAQAAFGEFAWLNPVKDFIPSSWLRSVVSTTIKPNVGVHGAVVTCKLDCGHTTAFPSGCWKAKQSKRVWCKKCRKSR</sequence>
<dbReference type="Pfam" id="PF13392">
    <property type="entry name" value="HNH_3"/>
    <property type="match status" value="1"/>
</dbReference>
<organism evidence="5">
    <name type="scientific">marine sediment metagenome</name>
    <dbReference type="NCBI Taxonomy" id="412755"/>
    <lineage>
        <taxon>unclassified sequences</taxon>
        <taxon>metagenomes</taxon>
        <taxon>ecological metagenomes</taxon>
    </lineage>
</organism>
<gene>
    <name evidence="5" type="ORF">LCGC14_1376980</name>
</gene>
<proteinExistence type="predicted"/>
<dbReference type="InterPro" id="IPR044925">
    <property type="entry name" value="His-Me_finger_sf"/>
</dbReference>
<dbReference type="InterPro" id="IPR036955">
    <property type="entry name" value="AP2/ERF_dom_sf"/>
</dbReference>
<keyword evidence="1" id="KW-0805">Transcription regulation</keyword>
<accession>A0A0F9KPP2</accession>
<dbReference type="GO" id="GO:0003677">
    <property type="term" value="F:DNA binding"/>
    <property type="evidence" value="ECO:0007669"/>
    <property type="project" value="UniProtKB-KW"/>
</dbReference>
<dbReference type="Gene3D" id="3.30.730.10">
    <property type="entry name" value="AP2/ERF domain"/>
    <property type="match status" value="1"/>
</dbReference>
<dbReference type="InterPro" id="IPR001471">
    <property type="entry name" value="AP2/ERF_dom"/>
</dbReference>
<keyword evidence="3" id="KW-0804">Transcription</keyword>
<dbReference type="InterPro" id="IPR016177">
    <property type="entry name" value="DNA-bd_dom_sf"/>
</dbReference>
<dbReference type="GO" id="GO:0003700">
    <property type="term" value="F:DNA-binding transcription factor activity"/>
    <property type="evidence" value="ECO:0007669"/>
    <property type="project" value="InterPro"/>
</dbReference>
<evidence type="ECO:0000259" key="4">
    <source>
        <dbReference type="PROSITE" id="PS51032"/>
    </source>
</evidence>
<dbReference type="SUPFAM" id="SSF54171">
    <property type="entry name" value="DNA-binding domain"/>
    <property type="match status" value="1"/>
</dbReference>
<evidence type="ECO:0000256" key="1">
    <source>
        <dbReference type="ARBA" id="ARBA00023015"/>
    </source>
</evidence>
<dbReference type="SMART" id="SM00380">
    <property type="entry name" value="AP2"/>
    <property type="match status" value="1"/>
</dbReference>
<reference evidence="5" key="1">
    <citation type="journal article" date="2015" name="Nature">
        <title>Complex archaea that bridge the gap between prokaryotes and eukaryotes.</title>
        <authorList>
            <person name="Spang A."/>
            <person name="Saw J.H."/>
            <person name="Jorgensen S.L."/>
            <person name="Zaremba-Niedzwiedzka K."/>
            <person name="Martijn J."/>
            <person name="Lind A.E."/>
            <person name="van Eijk R."/>
            <person name="Schleper C."/>
            <person name="Guy L."/>
            <person name="Ettema T.J."/>
        </authorList>
    </citation>
    <scope>NUCLEOTIDE SEQUENCE</scope>
</reference>
<protein>
    <recommendedName>
        <fullName evidence="4">AP2/ERF domain-containing protein</fullName>
    </recommendedName>
</protein>
<dbReference type="PROSITE" id="PS51032">
    <property type="entry name" value="AP2_ERF"/>
    <property type="match status" value="1"/>
</dbReference>
<name>A0A0F9KPP2_9ZZZZ</name>